<comment type="caution">
    <text evidence="1">The sequence shown here is derived from an EMBL/GenBank/DDBJ whole genome shotgun (WGS) entry which is preliminary data.</text>
</comment>
<dbReference type="Proteomes" id="UP000672526">
    <property type="component" value="Unassembled WGS sequence"/>
</dbReference>
<protein>
    <submittedName>
        <fullName evidence="1">Uncharacterized protein</fullName>
    </submittedName>
</protein>
<reference evidence="1 2" key="1">
    <citation type="submission" date="2021-02" db="EMBL/GenBank/DDBJ databases">
        <authorList>
            <person name="Vanwijnsberghe S."/>
        </authorList>
    </citation>
    <scope>NUCLEOTIDE SEQUENCE [LARGE SCALE GENOMIC DNA]</scope>
    <source>
        <strain evidence="1 2">LMG 31837</strain>
    </source>
</reference>
<keyword evidence="2" id="KW-1185">Reference proteome</keyword>
<gene>
    <name evidence="1" type="ORF">R69888_06490</name>
</gene>
<name>A0ABN7MVD4_9BURK</name>
<evidence type="ECO:0000313" key="1">
    <source>
        <dbReference type="EMBL" id="CAE6829431.1"/>
    </source>
</evidence>
<sequence length="77" mass="8894">MKLSINEDERQSLRLAVPIIESDGRPPYVRLADIPEPWRSQFDKALTGSACPVHSDEGDCAHAWDWTDWLTGRFPRW</sequence>
<dbReference type="EMBL" id="CAJNBK010000036">
    <property type="protein sequence ID" value="CAE6829431.1"/>
    <property type="molecule type" value="Genomic_DNA"/>
</dbReference>
<accession>A0ABN7MVD4</accession>
<dbReference type="RefSeq" id="WP_211616749.1">
    <property type="nucleotide sequence ID" value="NZ_CAJNBK010000036.1"/>
</dbReference>
<organism evidence="1 2">
    <name type="scientific">Paraburkholderia haematera</name>
    <dbReference type="NCBI Taxonomy" id="2793077"/>
    <lineage>
        <taxon>Bacteria</taxon>
        <taxon>Pseudomonadati</taxon>
        <taxon>Pseudomonadota</taxon>
        <taxon>Betaproteobacteria</taxon>
        <taxon>Burkholderiales</taxon>
        <taxon>Burkholderiaceae</taxon>
        <taxon>Paraburkholderia</taxon>
    </lineage>
</organism>
<evidence type="ECO:0000313" key="2">
    <source>
        <dbReference type="Proteomes" id="UP000672526"/>
    </source>
</evidence>
<proteinExistence type="predicted"/>